<protein>
    <submittedName>
        <fullName evidence="3">DUF929 family protein</fullName>
    </submittedName>
</protein>
<reference evidence="3" key="1">
    <citation type="submission" date="2021-04" db="EMBL/GenBank/DDBJ databases">
        <title>Genome based classification of Actinospica acidithermotolerans sp. nov., an actinobacterium isolated from an Indonesian hot spring.</title>
        <authorList>
            <person name="Kusuma A.B."/>
            <person name="Putra K.E."/>
            <person name="Nafisah S."/>
            <person name="Loh J."/>
            <person name="Nouioui I."/>
            <person name="Goodfellow M."/>
        </authorList>
    </citation>
    <scope>NUCLEOTIDE SEQUENCE</scope>
    <source>
        <strain evidence="3">MGRD01-02</strain>
    </source>
</reference>
<gene>
    <name evidence="3" type="ORF">KDK95_30650</name>
</gene>
<keyword evidence="4" id="KW-1185">Reference proteome</keyword>
<dbReference type="RefSeq" id="WP_212521826.1">
    <property type="nucleotide sequence ID" value="NZ_JAGSOH010000150.1"/>
</dbReference>
<comment type="caution">
    <text evidence="3">The sequence shown here is derived from an EMBL/GenBank/DDBJ whole genome shotgun (WGS) entry which is preliminary data.</text>
</comment>
<accession>A0A941EFY1</accession>
<dbReference type="Pfam" id="PF06053">
    <property type="entry name" value="DUF929"/>
    <property type="match status" value="1"/>
</dbReference>
<keyword evidence="2" id="KW-0812">Transmembrane</keyword>
<dbReference type="EMBL" id="JAGSOH010000150">
    <property type="protein sequence ID" value="MBR7830702.1"/>
    <property type="molecule type" value="Genomic_DNA"/>
</dbReference>
<evidence type="ECO:0000256" key="2">
    <source>
        <dbReference type="SAM" id="Phobius"/>
    </source>
</evidence>
<evidence type="ECO:0000313" key="3">
    <source>
        <dbReference type="EMBL" id="MBR7830702.1"/>
    </source>
</evidence>
<organism evidence="3 4">
    <name type="scientific">Actinospica acidithermotolerans</name>
    <dbReference type="NCBI Taxonomy" id="2828514"/>
    <lineage>
        <taxon>Bacteria</taxon>
        <taxon>Bacillati</taxon>
        <taxon>Actinomycetota</taxon>
        <taxon>Actinomycetes</taxon>
        <taxon>Catenulisporales</taxon>
        <taxon>Actinospicaceae</taxon>
        <taxon>Actinospica</taxon>
    </lineage>
</organism>
<feature type="compositionally biased region" description="Low complexity" evidence="1">
    <location>
        <begin position="1"/>
        <end position="18"/>
    </location>
</feature>
<proteinExistence type="predicted"/>
<sequence length="295" mass="30490">MSTSHPAAPRRGSGPGSAARRRIVHEQALAAKRQRQRRTALACIAVVIALFAGLVIAKVADHPSTASQAATTTSASTAADVAAKATSVPAAVYAAVGTGGTTAQAEAVPGGTALTLDAKPEVLYLGAEYCPYCAAERWPLVLALSRFGTFTGLALTESSSSDVYPSTNTFTFLHATYTSSYLAFRSVELYDRNDQPLQSPTAAEQQLLQNAGQGGIPFIDLGGTTMLRSSGYSPQVLSGMTWTQIAAALTDADSPSTKAIVGTANRITGQLCGLTHDQPAAICQAPEVRALESAS</sequence>
<feature type="region of interest" description="Disordered" evidence="1">
    <location>
        <begin position="1"/>
        <end position="21"/>
    </location>
</feature>
<feature type="transmembrane region" description="Helical" evidence="2">
    <location>
        <begin position="39"/>
        <end position="57"/>
    </location>
</feature>
<name>A0A941EFY1_9ACTN</name>
<dbReference type="InterPro" id="IPR009272">
    <property type="entry name" value="DUF929"/>
</dbReference>
<evidence type="ECO:0000313" key="4">
    <source>
        <dbReference type="Proteomes" id="UP000676325"/>
    </source>
</evidence>
<keyword evidence="2" id="KW-1133">Transmembrane helix</keyword>
<keyword evidence="2" id="KW-0472">Membrane</keyword>
<dbReference type="Proteomes" id="UP000676325">
    <property type="component" value="Unassembled WGS sequence"/>
</dbReference>
<dbReference type="AlphaFoldDB" id="A0A941EFY1"/>
<evidence type="ECO:0000256" key="1">
    <source>
        <dbReference type="SAM" id="MobiDB-lite"/>
    </source>
</evidence>